<keyword evidence="6" id="KW-1185">Reference proteome</keyword>
<dbReference type="Proteomes" id="UP000316343">
    <property type="component" value="Unassembled WGS sequence"/>
</dbReference>
<dbReference type="PROSITE" id="PS50043">
    <property type="entry name" value="HTH_LUXR_2"/>
    <property type="match status" value="1"/>
</dbReference>
<gene>
    <name evidence="5" type="ORF">FGU71_06795</name>
</gene>
<dbReference type="GO" id="GO:0003677">
    <property type="term" value="F:DNA binding"/>
    <property type="evidence" value="ECO:0007669"/>
    <property type="project" value="UniProtKB-KW"/>
</dbReference>
<dbReference type="AlphaFoldDB" id="A0A547PBT2"/>
<keyword evidence="3" id="KW-0804">Transcription</keyword>
<feature type="domain" description="HTH luxR-type" evidence="4">
    <location>
        <begin position="186"/>
        <end position="251"/>
    </location>
</feature>
<accession>A0A547PBT2</accession>
<dbReference type="InterPro" id="IPR000792">
    <property type="entry name" value="Tscrpt_reg_LuxR_C"/>
</dbReference>
<dbReference type="SMART" id="SM00421">
    <property type="entry name" value="HTH_LUXR"/>
    <property type="match status" value="1"/>
</dbReference>
<dbReference type="InterPro" id="IPR016032">
    <property type="entry name" value="Sig_transdc_resp-reg_C-effctor"/>
</dbReference>
<evidence type="ECO:0000256" key="1">
    <source>
        <dbReference type="ARBA" id="ARBA00023015"/>
    </source>
</evidence>
<keyword evidence="2" id="KW-0238">DNA-binding</keyword>
<dbReference type="PANTHER" id="PTHR44688">
    <property type="entry name" value="DNA-BINDING TRANSCRIPTIONAL ACTIVATOR DEVR_DOSR"/>
    <property type="match status" value="1"/>
</dbReference>
<dbReference type="PANTHER" id="PTHR44688:SF16">
    <property type="entry name" value="DNA-BINDING TRANSCRIPTIONAL ACTIVATOR DEVR_DOSR"/>
    <property type="match status" value="1"/>
</dbReference>
<reference evidence="5 6" key="1">
    <citation type="submission" date="2019-06" db="EMBL/GenBank/DDBJ databases">
        <title>Erythrobacter insulae sp. nov., isolated from a tidal flat.</title>
        <authorList>
            <person name="Yoon J.-H."/>
        </authorList>
    </citation>
    <scope>NUCLEOTIDE SEQUENCE [LARGE SCALE GENOMIC DNA]</scope>
    <source>
        <strain evidence="5 6">JBTF-M21</strain>
    </source>
</reference>
<dbReference type="Gene3D" id="1.10.10.10">
    <property type="entry name" value="Winged helix-like DNA-binding domain superfamily/Winged helix DNA-binding domain"/>
    <property type="match status" value="1"/>
</dbReference>
<dbReference type="SUPFAM" id="SSF46894">
    <property type="entry name" value="C-terminal effector domain of the bipartite response regulators"/>
    <property type="match status" value="1"/>
</dbReference>
<sequence length="253" mass="27833">MLIDGKTLPIEALRAVTPFVNTTHVPKFSCEVPSVMLKNYLQPVPSSTEPARKPVDQPCFDADIMADPSLTRLVDAACECWRSFDGKSRAFVDRQGRWLASDAKAKSLVADKATGIVLVNGMLRAVKEEQANLDRLLSVGTKREALVLKKAFGEGHILLETNSFDPKIVGLVLKDTDDAKSLNFASFEAAFGLTPSEANVMRLILNGHSASEAAELQGLSVNTVRAHLRHCYDKLNVSTREEMWRVVHPYQIG</sequence>
<dbReference type="CDD" id="cd06170">
    <property type="entry name" value="LuxR_C_like"/>
    <property type="match status" value="1"/>
</dbReference>
<dbReference type="Pfam" id="PF00196">
    <property type="entry name" value="GerE"/>
    <property type="match status" value="1"/>
</dbReference>
<evidence type="ECO:0000256" key="3">
    <source>
        <dbReference type="ARBA" id="ARBA00023163"/>
    </source>
</evidence>
<dbReference type="PRINTS" id="PR00038">
    <property type="entry name" value="HTHLUXR"/>
</dbReference>
<dbReference type="GO" id="GO:0006355">
    <property type="term" value="P:regulation of DNA-templated transcription"/>
    <property type="evidence" value="ECO:0007669"/>
    <property type="project" value="InterPro"/>
</dbReference>
<protein>
    <submittedName>
        <fullName evidence="5">Helix-turn-helix transcriptional regulator</fullName>
    </submittedName>
</protein>
<comment type="caution">
    <text evidence="5">The sequence shown here is derived from an EMBL/GenBank/DDBJ whole genome shotgun (WGS) entry which is preliminary data.</text>
</comment>
<evidence type="ECO:0000313" key="6">
    <source>
        <dbReference type="Proteomes" id="UP000316343"/>
    </source>
</evidence>
<organism evidence="5 6">
    <name type="scientific">Erythrobacter insulae</name>
    <dbReference type="NCBI Taxonomy" id="2584124"/>
    <lineage>
        <taxon>Bacteria</taxon>
        <taxon>Pseudomonadati</taxon>
        <taxon>Pseudomonadota</taxon>
        <taxon>Alphaproteobacteria</taxon>
        <taxon>Sphingomonadales</taxon>
        <taxon>Erythrobacteraceae</taxon>
        <taxon>Erythrobacter/Porphyrobacter group</taxon>
        <taxon>Erythrobacter</taxon>
    </lineage>
</organism>
<evidence type="ECO:0000259" key="4">
    <source>
        <dbReference type="PROSITE" id="PS50043"/>
    </source>
</evidence>
<evidence type="ECO:0000313" key="5">
    <source>
        <dbReference type="EMBL" id="TRD11598.1"/>
    </source>
</evidence>
<dbReference type="EMBL" id="VHJK01000001">
    <property type="protein sequence ID" value="TRD11598.1"/>
    <property type="molecule type" value="Genomic_DNA"/>
</dbReference>
<evidence type="ECO:0000256" key="2">
    <source>
        <dbReference type="ARBA" id="ARBA00023125"/>
    </source>
</evidence>
<name>A0A547PBT2_9SPHN</name>
<dbReference type="InterPro" id="IPR036388">
    <property type="entry name" value="WH-like_DNA-bd_sf"/>
</dbReference>
<keyword evidence="1" id="KW-0805">Transcription regulation</keyword>
<dbReference type="OrthoDB" id="7201814at2"/>
<proteinExistence type="predicted"/>
<dbReference type="RefSeq" id="WP_142787872.1">
    <property type="nucleotide sequence ID" value="NZ_VHJK01000001.1"/>
</dbReference>